<protein>
    <submittedName>
        <fullName evidence="2">Related to tol protein</fullName>
    </submittedName>
</protein>
<organism evidence="2 3">
    <name type="scientific">Fusarium torulosum</name>
    <dbReference type="NCBI Taxonomy" id="33205"/>
    <lineage>
        <taxon>Eukaryota</taxon>
        <taxon>Fungi</taxon>
        <taxon>Dikarya</taxon>
        <taxon>Ascomycota</taxon>
        <taxon>Pezizomycotina</taxon>
        <taxon>Sordariomycetes</taxon>
        <taxon>Hypocreomycetidae</taxon>
        <taxon>Hypocreales</taxon>
        <taxon>Nectriaceae</taxon>
        <taxon>Fusarium</taxon>
    </lineage>
</organism>
<keyword evidence="3" id="KW-1185">Reference proteome</keyword>
<feature type="domain" description="Heterokaryon incompatibility" evidence="1">
    <location>
        <begin position="241"/>
        <end position="408"/>
    </location>
</feature>
<evidence type="ECO:0000259" key="1">
    <source>
        <dbReference type="Pfam" id="PF06985"/>
    </source>
</evidence>
<dbReference type="InterPro" id="IPR010730">
    <property type="entry name" value="HET"/>
</dbReference>
<dbReference type="PANTHER" id="PTHR33112:SF16">
    <property type="entry name" value="HETEROKARYON INCOMPATIBILITY DOMAIN-CONTAINING PROTEIN"/>
    <property type="match status" value="1"/>
</dbReference>
<evidence type="ECO:0000313" key="3">
    <source>
        <dbReference type="Proteomes" id="UP001187734"/>
    </source>
</evidence>
<name>A0AAE8MBE5_9HYPO</name>
<reference evidence="2" key="1">
    <citation type="submission" date="2018-03" db="EMBL/GenBank/DDBJ databases">
        <authorList>
            <person name="Guldener U."/>
        </authorList>
    </citation>
    <scope>NUCLEOTIDE SEQUENCE</scope>
</reference>
<dbReference type="Proteomes" id="UP001187734">
    <property type="component" value="Unassembled WGS sequence"/>
</dbReference>
<dbReference type="Pfam" id="PF06985">
    <property type="entry name" value="HET"/>
    <property type="match status" value="1"/>
</dbReference>
<comment type="caution">
    <text evidence="2">The sequence shown here is derived from an EMBL/GenBank/DDBJ whole genome shotgun (WGS) entry which is preliminary data.</text>
</comment>
<proteinExistence type="predicted"/>
<dbReference type="AlphaFoldDB" id="A0AAE8MBE5"/>
<sequence length="748" mass="84099">MKICSFCLPALSIPSQLPAFPESWREKVSILECSSTPYFVRVKDATPIDQIGLLHHADLDALSATAEKCPLCKMILQKVKSFIKDFKDVQEDPKSRYFIIERQGHGIPDKWTFRLVQRLDGADGFSVLVNTKSERIIYLIDVFGFCVEPEKSLYSIPNADTNITKALSAGRVRGARVGPDAGSKNTLSVVSGWVKHCVDEHERCRPPHTPLPTRILDLNAFNNPDNIRLWETNGAANYEPYVTLSYCWGSDASVHVRTTHSTLSGHLESISVQNLPQTYQDAIRITRHLGIRFLWIDSLCICQDDLDDWTRESAAMQQVYAGAYLSIAADNAPSSTHGFLKRPDRMHVPVDLKVINESSDSGSTAPNSSVVDIPGYAFEAPPSKAFHNGCWLRLEKEPLTLRAWATQERLLPQRVLHFASDQLRFECNCHALSEDGAEVLGRWNSLRREGEKNFKDIARISRISYNHQMWYFILEDYTNRLLTANTDRLPAISGLAALFQEMMNAQESDNVAEKPGDVQYIAGLWSNAFIEGLEWSSLRSRDKDTIMPDQLPLPGEKGYIAPTWSPASFNGMSAHGNTSSGWADIAVPTGFNVTLKNTQNPFGEVINGWISLRAPMIKMELSELPEPDEDKLSGFRRNMRLCTPRGSRFGAYSSFDGLRGQTDETQSWVKRREVFALVLSEGRNLWFSTEDNVSYHALLIIPIEEEKRVEAGRNEFRRVGTIRFGPDCLGDDEEVLQDLSGFVEVVLV</sequence>
<dbReference type="EMBL" id="ONZP01000266">
    <property type="protein sequence ID" value="SPJ79275.1"/>
    <property type="molecule type" value="Genomic_DNA"/>
</dbReference>
<gene>
    <name evidence="2" type="ORF">FTOL_07666</name>
</gene>
<accession>A0AAE8MBE5</accession>
<evidence type="ECO:0000313" key="2">
    <source>
        <dbReference type="EMBL" id="SPJ79275.1"/>
    </source>
</evidence>
<dbReference type="PANTHER" id="PTHR33112">
    <property type="entry name" value="DOMAIN PROTEIN, PUTATIVE-RELATED"/>
    <property type="match status" value="1"/>
</dbReference>